<evidence type="ECO:0000256" key="3">
    <source>
        <dbReference type="ARBA" id="ARBA00023157"/>
    </source>
</evidence>
<feature type="transmembrane region" description="Helical" evidence="6">
    <location>
        <begin position="867"/>
        <end position="890"/>
    </location>
</feature>
<dbReference type="PANTHER" id="PTHR12231:SF253">
    <property type="entry name" value="DPR-INTERACTING PROTEIN ETA, ISOFORM B-RELATED"/>
    <property type="match status" value="1"/>
</dbReference>
<dbReference type="InterPro" id="IPR036179">
    <property type="entry name" value="Ig-like_dom_sf"/>
</dbReference>
<dbReference type="PROSITE" id="PS50835">
    <property type="entry name" value="IG_LIKE"/>
    <property type="match status" value="2"/>
</dbReference>
<dbReference type="Pfam" id="PF07679">
    <property type="entry name" value="I-set"/>
    <property type="match status" value="1"/>
</dbReference>
<protein>
    <submittedName>
        <fullName evidence="8">Oidioi.mRNA.OKI2018_I69.PAR.g11463.t2.cds</fullName>
    </submittedName>
</protein>
<dbReference type="InterPro" id="IPR003598">
    <property type="entry name" value="Ig_sub2"/>
</dbReference>
<keyword evidence="6" id="KW-1133">Transmembrane helix</keyword>
<organism evidence="8 9">
    <name type="scientific">Oikopleura dioica</name>
    <name type="common">Tunicate</name>
    <dbReference type="NCBI Taxonomy" id="34765"/>
    <lineage>
        <taxon>Eukaryota</taxon>
        <taxon>Metazoa</taxon>
        <taxon>Chordata</taxon>
        <taxon>Tunicata</taxon>
        <taxon>Appendicularia</taxon>
        <taxon>Copelata</taxon>
        <taxon>Oikopleuridae</taxon>
        <taxon>Oikopleura</taxon>
    </lineage>
</organism>
<feature type="region of interest" description="Disordered" evidence="5">
    <location>
        <begin position="903"/>
        <end position="936"/>
    </location>
</feature>
<keyword evidence="3" id="KW-1015">Disulfide bond</keyword>
<dbReference type="SMART" id="SM00409">
    <property type="entry name" value="IG"/>
    <property type="match status" value="2"/>
</dbReference>
<keyword evidence="6" id="KW-0472">Membrane</keyword>
<keyword evidence="4" id="KW-0393">Immunoglobulin domain</keyword>
<dbReference type="InterPro" id="IPR003599">
    <property type="entry name" value="Ig_sub"/>
</dbReference>
<dbReference type="Proteomes" id="UP001158576">
    <property type="component" value="Chromosome PAR"/>
</dbReference>
<feature type="domain" description="Ig-like" evidence="7">
    <location>
        <begin position="170"/>
        <end position="262"/>
    </location>
</feature>
<evidence type="ECO:0000313" key="8">
    <source>
        <dbReference type="EMBL" id="CAG5087130.1"/>
    </source>
</evidence>
<evidence type="ECO:0000256" key="6">
    <source>
        <dbReference type="SAM" id="Phobius"/>
    </source>
</evidence>
<evidence type="ECO:0000256" key="2">
    <source>
        <dbReference type="ARBA" id="ARBA00022737"/>
    </source>
</evidence>
<evidence type="ECO:0000313" key="9">
    <source>
        <dbReference type="Proteomes" id="UP001158576"/>
    </source>
</evidence>
<accession>A0ABN7S1J3</accession>
<dbReference type="InterPro" id="IPR051170">
    <property type="entry name" value="Neural/epithelial_adhesion"/>
</dbReference>
<keyword evidence="2" id="KW-0677">Repeat</keyword>
<keyword evidence="6" id="KW-0812">Transmembrane</keyword>
<feature type="compositionally biased region" description="Basic and acidic residues" evidence="5">
    <location>
        <begin position="904"/>
        <end position="925"/>
    </location>
</feature>
<feature type="region of interest" description="Disordered" evidence="5">
    <location>
        <begin position="982"/>
        <end position="1003"/>
    </location>
</feature>
<gene>
    <name evidence="8" type="ORF">OKIOD_LOCUS3021</name>
</gene>
<dbReference type="InterPro" id="IPR013098">
    <property type="entry name" value="Ig_I-set"/>
</dbReference>
<reference evidence="8 9" key="1">
    <citation type="submission" date="2021-04" db="EMBL/GenBank/DDBJ databases">
        <authorList>
            <person name="Bliznina A."/>
        </authorList>
    </citation>
    <scope>NUCLEOTIDE SEQUENCE [LARGE SCALE GENOMIC DNA]</scope>
</reference>
<keyword evidence="1" id="KW-0732">Signal</keyword>
<proteinExistence type="predicted"/>
<sequence length="1003" mass="114065">MRILLLACAVLAYDVRIEYSGELSSGADSQHAILLPNQNASFKCIVPRSTVAVKWFLDARLLGTSLVNDRRPDKSSWENSFPEDELDFVLEPLDTKALNPREQFKALKAHSQLTRAGGNRSRRSSRRVMEDHPWMIRKGNIMMITDVNEKIEGSFSCVAKLKKTAIASEPIKLTIAKLGKFWNLGNLGPVRSEVNQPVMLDCPDIDSTPEARFNWFKVAQDGERQLLRDNDPRYDFHRNGKKLFIKSVQPGDEGSYTCEAVNDFLGRSQKLWAFSNPKEVKIVANGISNQYRRIPLNSVLGQDLVLEPASNSARWYFNNEKLTPGRGGFDSLSLENGILMVRGLSMRNEGQYTSIDESRNVTFQYDVRLSYPPRFTDSLPDTVTVDECRRGSRCPMVECPNFIAYPEGKVKWKVNGRELSESERTIPVRTNEYYSNDEKSIYQCFVSNELGDISFTQTVHIRSKSAPKFKEEKFPVKLKDVMCHQAGDAYNITVEWKSSLISPGTLCFSVYKEDNEENFNLYQLSYEKDKQKKCINSDELEIQIPVDSSGEYLVELNAGKTRRKEPTRRVTCPIRRPRLCPRREKLPRSIPSVMEVNAQTAHLDTGVDAVTVDWQVDRFIKTTGSVWDRFEIQCKVNGKWKSDLERHINVSLAEVPSATELPHFAFPYQLTEFDTSQRVQFRVRRIWSRTCISDKSEWAKSNEIFIQKPQVTSTLQLQNPPSSISVTITHDGRSAFWIHLMSSRVSQNVGAVKICWAEATPYAAIKRKAVCHQTGDFNTREVDIELADIPETSASWTISVFSQDYQIYQKTIELQRLRSEVSVRIVRNPTEVSYSNSAPYRISAAATPEITKGGWNPLNCFDANTTIQGVIVGILAIFLVFCIASVVYILKFKRLPQHNGQITSKKEIDQRRTRRGDFGLEKETPPPEYPADEIRDTSTLLRQQPKRVALPPLSTFGNSMILENPKVQSTTTTPTPLMRDYNSQSTIPYSGTLSIRNQNNDCS</sequence>
<dbReference type="SUPFAM" id="SSF48726">
    <property type="entry name" value="Immunoglobulin"/>
    <property type="match status" value="2"/>
</dbReference>
<dbReference type="EMBL" id="OU015568">
    <property type="protein sequence ID" value="CAG5087130.1"/>
    <property type="molecule type" value="Genomic_DNA"/>
</dbReference>
<evidence type="ECO:0000259" key="7">
    <source>
        <dbReference type="PROSITE" id="PS50835"/>
    </source>
</evidence>
<dbReference type="SMART" id="SM00408">
    <property type="entry name" value="IGc2"/>
    <property type="match status" value="1"/>
</dbReference>
<dbReference type="PANTHER" id="PTHR12231">
    <property type="entry name" value="CTX-RELATED TYPE I TRANSMEMBRANE PROTEIN"/>
    <property type="match status" value="1"/>
</dbReference>
<dbReference type="Gene3D" id="2.60.40.10">
    <property type="entry name" value="Immunoglobulins"/>
    <property type="match status" value="2"/>
</dbReference>
<evidence type="ECO:0000256" key="5">
    <source>
        <dbReference type="SAM" id="MobiDB-lite"/>
    </source>
</evidence>
<keyword evidence="9" id="KW-1185">Reference proteome</keyword>
<evidence type="ECO:0000256" key="4">
    <source>
        <dbReference type="ARBA" id="ARBA00023319"/>
    </source>
</evidence>
<dbReference type="InterPro" id="IPR007110">
    <property type="entry name" value="Ig-like_dom"/>
</dbReference>
<dbReference type="CDD" id="cd00096">
    <property type="entry name" value="Ig"/>
    <property type="match status" value="1"/>
</dbReference>
<name>A0ABN7S1J3_OIKDI</name>
<feature type="domain" description="Ig-like" evidence="7">
    <location>
        <begin position="373"/>
        <end position="460"/>
    </location>
</feature>
<evidence type="ECO:0000256" key="1">
    <source>
        <dbReference type="ARBA" id="ARBA00022729"/>
    </source>
</evidence>
<dbReference type="InterPro" id="IPR013783">
    <property type="entry name" value="Ig-like_fold"/>
</dbReference>